<evidence type="ECO:0000313" key="2">
    <source>
        <dbReference type="EMBL" id="QEA14803.1"/>
    </source>
</evidence>
<evidence type="ECO:0000313" key="3">
    <source>
        <dbReference type="Proteomes" id="UP000321172"/>
    </source>
</evidence>
<evidence type="ECO:0000259" key="1">
    <source>
        <dbReference type="Pfam" id="PF08241"/>
    </source>
</evidence>
<dbReference type="Pfam" id="PF08241">
    <property type="entry name" value="Methyltransf_11"/>
    <property type="match status" value="1"/>
</dbReference>
<gene>
    <name evidence="2" type="ORF">FRF71_00925</name>
</gene>
<dbReference type="EMBL" id="CP042345">
    <property type="protein sequence ID" value="QEA14803.1"/>
    <property type="molecule type" value="Genomic_DNA"/>
</dbReference>
<sequence>MRQQLSNWFRAKRDRLLRQVIAAAPRRGETLQLLDLGGRAYYWRRLGTDFLREHKVHVTLLNLTDFELYAGDEDPTLFTYLVGDACKLDLADNSFDLCHSNSVIEHVGLAWQMEAFAGEVRRIAPSYFVQSPNFWFPIDPHFWRLPLVHWTPRPLRARLMRWLPLATAGRAPDMISAYRFADSSQMLSKAQMRALFPDSRLHAERFMLLAKSYTAVRLAK</sequence>
<dbReference type="InterPro" id="IPR013216">
    <property type="entry name" value="Methyltransf_11"/>
</dbReference>
<keyword evidence="3" id="KW-1185">Reference proteome</keyword>
<keyword evidence="2" id="KW-0808">Transferase</keyword>
<name>A0A5B8S077_9SPHN</name>
<dbReference type="InterPro" id="IPR029063">
    <property type="entry name" value="SAM-dependent_MTases_sf"/>
</dbReference>
<dbReference type="SUPFAM" id="SSF53335">
    <property type="entry name" value="S-adenosyl-L-methionine-dependent methyltransferases"/>
    <property type="match status" value="1"/>
</dbReference>
<dbReference type="Gene3D" id="3.40.50.150">
    <property type="entry name" value="Vaccinia Virus protein VP39"/>
    <property type="match status" value="1"/>
</dbReference>
<dbReference type="Proteomes" id="UP000321172">
    <property type="component" value="Chromosome"/>
</dbReference>
<dbReference type="KEGG" id="ngf:FRF71_00925"/>
<accession>A0A5B8S077</accession>
<keyword evidence="2" id="KW-0489">Methyltransferase</keyword>
<dbReference type="GO" id="GO:0032259">
    <property type="term" value="P:methylation"/>
    <property type="evidence" value="ECO:0007669"/>
    <property type="project" value="UniProtKB-KW"/>
</dbReference>
<feature type="domain" description="Methyltransferase type 11" evidence="1">
    <location>
        <begin position="73"/>
        <end position="123"/>
    </location>
</feature>
<protein>
    <submittedName>
        <fullName evidence="2">Methyltransferase domain-containing protein</fullName>
    </submittedName>
</protein>
<reference evidence="2 3" key="1">
    <citation type="journal article" date="2013" name="J. Microbiol. Biotechnol.">
        <title>Novosphingobium ginsenosidimutans sp. nov., with the ability to convert ginsenoside.</title>
        <authorList>
            <person name="Kim J.K."/>
            <person name="He D."/>
            <person name="Liu Q.M."/>
            <person name="Park H.Y."/>
            <person name="Jung M.S."/>
            <person name="Yoon M.H."/>
            <person name="Kim S.C."/>
            <person name="Im W.T."/>
        </authorList>
    </citation>
    <scope>NUCLEOTIDE SEQUENCE [LARGE SCALE GENOMIC DNA]</scope>
    <source>
        <strain evidence="2 3">FW-6</strain>
    </source>
</reference>
<proteinExistence type="predicted"/>
<dbReference type="OrthoDB" id="7260171at2"/>
<organism evidence="2 3">
    <name type="scientific">Novosphingobium ginsenosidimutans</name>
    <dbReference type="NCBI Taxonomy" id="1176536"/>
    <lineage>
        <taxon>Bacteria</taxon>
        <taxon>Pseudomonadati</taxon>
        <taxon>Pseudomonadota</taxon>
        <taxon>Alphaproteobacteria</taxon>
        <taxon>Sphingomonadales</taxon>
        <taxon>Sphingomonadaceae</taxon>
        <taxon>Novosphingobium</taxon>
    </lineage>
</organism>
<dbReference type="AlphaFoldDB" id="A0A5B8S077"/>
<dbReference type="RefSeq" id="WP_147088784.1">
    <property type="nucleotide sequence ID" value="NZ_BAABJD010000002.1"/>
</dbReference>
<dbReference type="GO" id="GO:0008757">
    <property type="term" value="F:S-adenosylmethionine-dependent methyltransferase activity"/>
    <property type="evidence" value="ECO:0007669"/>
    <property type="project" value="InterPro"/>
</dbReference>